<dbReference type="GO" id="GO:0016616">
    <property type="term" value="F:oxidoreductase activity, acting on the CH-OH group of donors, NAD or NADP as acceptor"/>
    <property type="evidence" value="ECO:0007669"/>
    <property type="project" value="InterPro"/>
</dbReference>
<dbReference type="InterPro" id="IPR008927">
    <property type="entry name" value="6-PGluconate_DH-like_C_sf"/>
</dbReference>
<organism evidence="2 3">
    <name type="scientific">Paraburkholderia dipogonis</name>
    <dbReference type="NCBI Taxonomy" id="1211383"/>
    <lineage>
        <taxon>Bacteria</taxon>
        <taxon>Pseudomonadati</taxon>
        <taxon>Pseudomonadota</taxon>
        <taxon>Betaproteobacteria</taxon>
        <taxon>Burkholderiales</taxon>
        <taxon>Burkholderiaceae</taxon>
        <taxon>Paraburkholderia</taxon>
    </lineage>
</organism>
<dbReference type="GeneID" id="97310899"/>
<name>A0A4Y8MWQ6_9BURK</name>
<protein>
    <submittedName>
        <fullName evidence="2">3-hydroxyacyl-CoA dehydrogenase</fullName>
    </submittedName>
</protein>
<comment type="caution">
    <text evidence="2">The sequence shown here is derived from an EMBL/GenBank/DDBJ whole genome shotgun (WGS) entry which is preliminary data.</text>
</comment>
<reference evidence="2 3" key="1">
    <citation type="submission" date="2019-03" db="EMBL/GenBank/DDBJ databases">
        <title>Complete Genome Sequence of Paraburkholderia dipogonis ICMP 19430T, a Nitrogen-fixing Symbiont of the South African Invasive Legume Dipogon lignosus in New Zealand.</title>
        <authorList>
            <person name="De Meyer S.E."/>
        </authorList>
    </citation>
    <scope>NUCLEOTIDE SEQUENCE [LARGE SCALE GENOMIC DNA]</scope>
    <source>
        <strain evidence="2 3">ICMP 19430</strain>
    </source>
</reference>
<feature type="domain" description="3-hydroxyacyl-CoA dehydrogenase C-terminal" evidence="1">
    <location>
        <begin position="137"/>
        <end position="221"/>
    </location>
</feature>
<dbReference type="PANTHER" id="PTHR48075">
    <property type="entry name" value="3-HYDROXYACYL-COA DEHYDROGENASE FAMILY PROTEIN"/>
    <property type="match status" value="1"/>
</dbReference>
<dbReference type="InterPro" id="IPR006108">
    <property type="entry name" value="3HC_DH_C"/>
</dbReference>
<accession>A0A4Y8MWQ6</accession>
<dbReference type="Gene3D" id="1.10.1040.50">
    <property type="match status" value="1"/>
</dbReference>
<evidence type="ECO:0000313" key="2">
    <source>
        <dbReference type="EMBL" id="TFE41976.1"/>
    </source>
</evidence>
<evidence type="ECO:0000259" key="1">
    <source>
        <dbReference type="Pfam" id="PF00725"/>
    </source>
</evidence>
<dbReference type="GO" id="GO:0006631">
    <property type="term" value="P:fatty acid metabolic process"/>
    <property type="evidence" value="ECO:0007669"/>
    <property type="project" value="InterPro"/>
</dbReference>
<evidence type="ECO:0000313" key="3">
    <source>
        <dbReference type="Proteomes" id="UP000297385"/>
    </source>
</evidence>
<dbReference type="EMBL" id="SNVI01000002">
    <property type="protein sequence ID" value="TFE41976.1"/>
    <property type="molecule type" value="Genomic_DNA"/>
</dbReference>
<dbReference type="PANTHER" id="PTHR48075:SF5">
    <property type="entry name" value="3-HYDROXYBUTYRYL-COA DEHYDROGENASE"/>
    <property type="match status" value="1"/>
</dbReference>
<proteinExistence type="predicted"/>
<dbReference type="RefSeq" id="WP_134465253.1">
    <property type="nucleotide sequence ID" value="NZ_JBHMFL010000100.1"/>
</dbReference>
<sequence>MSYKVIRAGESRSFPESHAFIESANVSGDAWVYLGVNAGQHFSRERADSSRAEFVLIELENECLGSYVEEAATVEKRSQSSKAFGFARFRLGKSDPSNLIELVVPAKPDADAMAAARKIFEDAGFIVAVCGDFPGRIVNRLVRPYYNAALRRLDEKLATASDMDMTLRMGLGYPEGPIELLERTGLDEHFKVTLALYEALGDSAYAPARRATNAFNRSKLGD</sequence>
<dbReference type="AlphaFoldDB" id="A0A4Y8MWQ6"/>
<dbReference type="Proteomes" id="UP000297385">
    <property type="component" value="Unassembled WGS sequence"/>
</dbReference>
<dbReference type="SUPFAM" id="SSF48179">
    <property type="entry name" value="6-phosphogluconate dehydrogenase C-terminal domain-like"/>
    <property type="match status" value="1"/>
</dbReference>
<dbReference type="Pfam" id="PF00725">
    <property type="entry name" value="3HCDH"/>
    <property type="match status" value="1"/>
</dbReference>
<gene>
    <name evidence="2" type="ORF">E2553_35735</name>
</gene>